<name>A0A9P5XE09_9AGAR</name>
<feature type="region of interest" description="Disordered" evidence="1">
    <location>
        <begin position="31"/>
        <end position="51"/>
    </location>
</feature>
<sequence length="181" mass="19487">MSSSSSLSSGSSLSQRTTRFIRKLKNVSKLFSRKSKKHTKETAPTPASEVRDLHAGQAIGWSQWPQTHPRAYGGDGSWVQMSQTLPPDPSNYLTHQPGNSAAGAYYHNEPESFASFNHSGRTDNSSYTLTQVTSAVTHQSADAGFVHRSYTCGKAQMGGNEVNWTQNGGVSIAPGNNVNLG</sequence>
<proteinExistence type="predicted"/>
<dbReference type="AlphaFoldDB" id="A0A9P5XE09"/>
<dbReference type="Proteomes" id="UP000807342">
    <property type="component" value="Unassembled WGS sequence"/>
</dbReference>
<gene>
    <name evidence="2" type="ORF">P691DRAFT_812728</name>
</gene>
<evidence type="ECO:0000256" key="1">
    <source>
        <dbReference type="SAM" id="MobiDB-lite"/>
    </source>
</evidence>
<evidence type="ECO:0000313" key="2">
    <source>
        <dbReference type="EMBL" id="KAF9449284.1"/>
    </source>
</evidence>
<dbReference type="EMBL" id="MU151135">
    <property type="protein sequence ID" value="KAF9449284.1"/>
    <property type="molecule type" value="Genomic_DNA"/>
</dbReference>
<evidence type="ECO:0000313" key="3">
    <source>
        <dbReference type="Proteomes" id="UP000807342"/>
    </source>
</evidence>
<reference evidence="2" key="1">
    <citation type="submission" date="2020-11" db="EMBL/GenBank/DDBJ databases">
        <authorList>
            <consortium name="DOE Joint Genome Institute"/>
            <person name="Ahrendt S."/>
            <person name="Riley R."/>
            <person name="Andreopoulos W."/>
            <person name="Labutti K."/>
            <person name="Pangilinan J."/>
            <person name="Ruiz-Duenas F.J."/>
            <person name="Barrasa J.M."/>
            <person name="Sanchez-Garcia M."/>
            <person name="Camarero S."/>
            <person name="Miyauchi S."/>
            <person name="Serrano A."/>
            <person name="Linde D."/>
            <person name="Babiker R."/>
            <person name="Drula E."/>
            <person name="Ayuso-Fernandez I."/>
            <person name="Pacheco R."/>
            <person name="Padilla G."/>
            <person name="Ferreira P."/>
            <person name="Barriuso J."/>
            <person name="Kellner H."/>
            <person name="Castanera R."/>
            <person name="Alfaro M."/>
            <person name="Ramirez L."/>
            <person name="Pisabarro A.G."/>
            <person name="Kuo A."/>
            <person name="Tritt A."/>
            <person name="Lipzen A."/>
            <person name="He G."/>
            <person name="Yan M."/>
            <person name="Ng V."/>
            <person name="Cullen D."/>
            <person name="Martin F."/>
            <person name="Rosso M.-N."/>
            <person name="Henrissat B."/>
            <person name="Hibbett D."/>
            <person name="Martinez A.T."/>
            <person name="Grigoriev I.V."/>
        </authorList>
    </citation>
    <scope>NUCLEOTIDE SEQUENCE</scope>
    <source>
        <strain evidence="2">MF-IS2</strain>
    </source>
</reference>
<accession>A0A9P5XE09</accession>
<comment type="caution">
    <text evidence="2">The sequence shown here is derived from an EMBL/GenBank/DDBJ whole genome shotgun (WGS) entry which is preliminary data.</text>
</comment>
<protein>
    <submittedName>
        <fullName evidence="2">Uncharacterized protein</fullName>
    </submittedName>
</protein>
<keyword evidence="3" id="KW-1185">Reference proteome</keyword>
<organism evidence="2 3">
    <name type="scientific">Macrolepiota fuliginosa MF-IS2</name>
    <dbReference type="NCBI Taxonomy" id="1400762"/>
    <lineage>
        <taxon>Eukaryota</taxon>
        <taxon>Fungi</taxon>
        <taxon>Dikarya</taxon>
        <taxon>Basidiomycota</taxon>
        <taxon>Agaricomycotina</taxon>
        <taxon>Agaricomycetes</taxon>
        <taxon>Agaricomycetidae</taxon>
        <taxon>Agaricales</taxon>
        <taxon>Agaricineae</taxon>
        <taxon>Agaricaceae</taxon>
        <taxon>Macrolepiota</taxon>
    </lineage>
</organism>